<reference evidence="2" key="1">
    <citation type="submission" date="2017-04" db="EMBL/GenBank/DDBJ databases">
        <title>Genome evolution of the luminous symbionts of deep sea anglerfish.</title>
        <authorList>
            <person name="Hendry T.A."/>
        </authorList>
    </citation>
    <scope>NUCLEOTIDE SEQUENCE [LARGE SCALE GENOMIC DNA]</scope>
</reference>
<dbReference type="KEGG" id="elux:BTN50_1527"/>
<dbReference type="AlphaFoldDB" id="A0A291BAG9"/>
<evidence type="ECO:0000313" key="1">
    <source>
        <dbReference type="EMBL" id="ATF10000.1"/>
    </source>
</evidence>
<dbReference type="EMBL" id="CP020660">
    <property type="protein sequence ID" value="ATF10000.1"/>
    <property type="molecule type" value="Genomic_DNA"/>
</dbReference>
<organism evidence="1 2">
    <name type="scientific">Candidatus Enterovibrio altilux</name>
    <dbReference type="NCBI Taxonomy" id="1927128"/>
    <lineage>
        <taxon>Bacteria</taxon>
        <taxon>Pseudomonadati</taxon>
        <taxon>Pseudomonadota</taxon>
        <taxon>Gammaproteobacteria</taxon>
        <taxon>Vibrionales</taxon>
        <taxon>Vibrionaceae</taxon>
        <taxon>Enterovibrio</taxon>
    </lineage>
</organism>
<evidence type="ECO:0000313" key="2">
    <source>
        <dbReference type="Proteomes" id="UP000218160"/>
    </source>
</evidence>
<dbReference type="Proteomes" id="UP000218160">
    <property type="component" value="Chromosome 1"/>
</dbReference>
<gene>
    <name evidence="1" type="ORF">BTN50_1527</name>
</gene>
<keyword evidence="2" id="KW-1185">Reference proteome</keyword>
<sequence length="39" mass="4292">MVKKGYCKLLGGDRGVDILGMKVVLFMSTNLFIPMMAIT</sequence>
<proteinExistence type="predicted"/>
<protein>
    <submittedName>
        <fullName evidence="1">Uncharacterized protein</fullName>
    </submittedName>
</protein>
<name>A0A291BAG9_9GAMM</name>
<accession>A0A291BAG9</accession>